<comment type="similarity">
    <text evidence="2">Belongs to the FPG family.</text>
</comment>
<dbReference type="SUPFAM" id="SSF46946">
    <property type="entry name" value="S13-like H2TH domain"/>
    <property type="match status" value="1"/>
</dbReference>
<dbReference type="PROSITE" id="PS51068">
    <property type="entry name" value="FPG_CAT"/>
    <property type="match status" value="1"/>
</dbReference>
<dbReference type="Pfam" id="PF06831">
    <property type="entry name" value="H2TH"/>
    <property type="match status" value="1"/>
</dbReference>
<evidence type="ECO:0000256" key="11">
    <source>
        <dbReference type="ARBA" id="ARBA00044632"/>
    </source>
</evidence>
<dbReference type="GO" id="GO:0008534">
    <property type="term" value="F:oxidized purine nucleobase lesion DNA N-glycosylase activity"/>
    <property type="evidence" value="ECO:0007669"/>
    <property type="project" value="UniProtKB-EC"/>
</dbReference>
<proteinExistence type="inferred from homology"/>
<name>A0ABU9LRM6_9BACT</name>
<dbReference type="Gene3D" id="3.20.190.10">
    <property type="entry name" value="MutM-like, N-terminal"/>
    <property type="match status" value="1"/>
</dbReference>
<evidence type="ECO:0000256" key="8">
    <source>
        <dbReference type="ARBA" id="ARBA00023239"/>
    </source>
</evidence>
<keyword evidence="9" id="KW-0511">Multifunctional enzyme</keyword>
<comment type="caution">
    <text evidence="13">The sequence shown here is derived from an EMBL/GenBank/DDBJ whole genome shotgun (WGS) entry which is preliminary data.</text>
</comment>
<dbReference type="EMBL" id="JBCEVZ010000002">
    <property type="protein sequence ID" value="MEL5992827.1"/>
    <property type="molecule type" value="Genomic_DNA"/>
</dbReference>
<sequence length="288" mass="31763">MPELPEVETYRRFIDELAVGQTIAAVQVNDAHVLATPEDQLRAGLVGRTISGTSRLGKNCFLELDNSKVLVLHFGMTGDIGAYRDEPDAPRFTRVALHLDDSGLRLAFIDPRKFGRIRLAESAAAHQAAKKIGPDALAITAAELQQKLSRRKTLLKPLLLDQSITAGLGNWIVDEVLFQSKINPERLGSSLVEKEFKALHAAIQLVLNTAIDHEANYKYFPKSFLIHAREWDDSATPGSDAHTFCPRHPKVKIEKEYVGGRATYTCPKCQPAPDSVHVAEPAAERKNA</sequence>
<evidence type="ECO:0000256" key="1">
    <source>
        <dbReference type="ARBA" id="ARBA00001668"/>
    </source>
</evidence>
<dbReference type="InterPro" id="IPR035937">
    <property type="entry name" value="FPG_N"/>
</dbReference>
<dbReference type="RefSeq" id="WP_342295400.1">
    <property type="nucleotide sequence ID" value="NZ_JBCEVZ010000002.1"/>
</dbReference>
<evidence type="ECO:0000313" key="14">
    <source>
        <dbReference type="Proteomes" id="UP001479606"/>
    </source>
</evidence>
<evidence type="ECO:0000256" key="7">
    <source>
        <dbReference type="ARBA" id="ARBA00023204"/>
    </source>
</evidence>
<dbReference type="SMART" id="SM00898">
    <property type="entry name" value="Fapy_DNA_glyco"/>
    <property type="match status" value="1"/>
</dbReference>
<dbReference type="InterPro" id="IPR015886">
    <property type="entry name" value="H2TH_FPG"/>
</dbReference>
<dbReference type="PANTHER" id="PTHR22993:SF9">
    <property type="entry name" value="FORMAMIDOPYRIMIDINE-DNA GLYCOSYLASE"/>
    <property type="match status" value="1"/>
</dbReference>
<keyword evidence="4" id="KW-0227">DNA damage</keyword>
<evidence type="ECO:0000256" key="5">
    <source>
        <dbReference type="ARBA" id="ARBA00022801"/>
    </source>
</evidence>
<comment type="catalytic activity">
    <reaction evidence="1">
        <text>Hydrolysis of DNA containing ring-opened 7-methylguanine residues, releasing 2,6-diamino-4-hydroxy-5-(N-methyl)formamidopyrimidine.</text>
        <dbReference type="EC" id="3.2.2.23"/>
    </reaction>
</comment>
<evidence type="ECO:0000259" key="12">
    <source>
        <dbReference type="PROSITE" id="PS51068"/>
    </source>
</evidence>
<comment type="catalytic activity">
    <reaction evidence="11">
        <text>2'-deoxyribonucleotide-(2'-deoxyribose 5'-phosphate)-2'-deoxyribonucleotide-DNA = a 3'-end 2'-deoxyribonucleotide-(2,3-dehydro-2,3-deoxyribose 5'-phosphate)-DNA + a 5'-end 5'-phospho-2'-deoxyribonucleoside-DNA + H(+)</text>
        <dbReference type="Rhea" id="RHEA:66592"/>
        <dbReference type="Rhea" id="RHEA-COMP:13180"/>
        <dbReference type="Rhea" id="RHEA-COMP:16897"/>
        <dbReference type="Rhea" id="RHEA-COMP:17067"/>
        <dbReference type="ChEBI" id="CHEBI:15378"/>
        <dbReference type="ChEBI" id="CHEBI:136412"/>
        <dbReference type="ChEBI" id="CHEBI:157695"/>
        <dbReference type="ChEBI" id="CHEBI:167181"/>
        <dbReference type="EC" id="4.2.99.18"/>
    </reaction>
</comment>
<dbReference type="NCBIfam" id="TIGR00577">
    <property type="entry name" value="fpg"/>
    <property type="match status" value="1"/>
</dbReference>
<keyword evidence="6" id="KW-0238">DNA-binding</keyword>
<dbReference type="InterPro" id="IPR012319">
    <property type="entry name" value="FPG_cat"/>
</dbReference>
<feature type="domain" description="Formamidopyrimidine-DNA glycosylase catalytic" evidence="12">
    <location>
        <begin position="2"/>
        <end position="115"/>
    </location>
</feature>
<evidence type="ECO:0000256" key="10">
    <source>
        <dbReference type="ARBA" id="ARBA00023295"/>
    </source>
</evidence>
<evidence type="ECO:0000256" key="4">
    <source>
        <dbReference type="ARBA" id="ARBA00022763"/>
    </source>
</evidence>
<keyword evidence="10 13" id="KW-0326">Glycosidase</keyword>
<evidence type="ECO:0000256" key="9">
    <source>
        <dbReference type="ARBA" id="ARBA00023268"/>
    </source>
</evidence>
<keyword evidence="7" id="KW-0234">DNA repair</keyword>
<keyword evidence="8" id="KW-0456">Lyase</keyword>
<dbReference type="Gene3D" id="1.10.8.50">
    <property type="match status" value="1"/>
</dbReference>
<dbReference type="EC" id="3.2.2.23" evidence="13"/>
<dbReference type="SUPFAM" id="SSF81624">
    <property type="entry name" value="N-terminal domain of MutM-like DNA repair proteins"/>
    <property type="match status" value="1"/>
</dbReference>
<dbReference type="SMART" id="SM01232">
    <property type="entry name" value="H2TH"/>
    <property type="match status" value="1"/>
</dbReference>
<evidence type="ECO:0000256" key="3">
    <source>
        <dbReference type="ARBA" id="ARBA00011245"/>
    </source>
</evidence>
<protein>
    <submittedName>
        <fullName evidence="13">DNA-formamidopyrimidine glycosylase</fullName>
        <ecNumber evidence="13">3.2.2.23</ecNumber>
    </submittedName>
</protein>
<organism evidence="13 14">
    <name type="scientific">Hymenobacter segetis</name>
    <dbReference type="NCBI Taxonomy" id="2025509"/>
    <lineage>
        <taxon>Bacteria</taxon>
        <taxon>Pseudomonadati</taxon>
        <taxon>Bacteroidota</taxon>
        <taxon>Cytophagia</taxon>
        <taxon>Cytophagales</taxon>
        <taxon>Hymenobacteraceae</taxon>
        <taxon>Hymenobacter</taxon>
    </lineage>
</organism>
<dbReference type="PANTHER" id="PTHR22993">
    <property type="entry name" value="FORMAMIDOPYRIMIDINE-DNA GLYCOSYLASE"/>
    <property type="match status" value="1"/>
</dbReference>
<evidence type="ECO:0000313" key="13">
    <source>
        <dbReference type="EMBL" id="MEL5992827.1"/>
    </source>
</evidence>
<evidence type="ECO:0000256" key="6">
    <source>
        <dbReference type="ARBA" id="ARBA00023125"/>
    </source>
</evidence>
<dbReference type="InterPro" id="IPR010979">
    <property type="entry name" value="Ribosomal_uS13-like_H2TH"/>
</dbReference>
<reference evidence="13 14" key="1">
    <citation type="journal article" date="2018" name="Arch. Microbiol.">
        <title>Hymenobacter segetis sp. nov., isolated from soil.</title>
        <authorList>
            <person name="Ten L.N."/>
            <person name="Lim S.J."/>
            <person name="Kim B.O."/>
            <person name="Kang I.K."/>
            <person name="Jung H.Y."/>
        </authorList>
    </citation>
    <scope>NUCLEOTIDE SEQUENCE [LARGE SCALE GENOMIC DNA]</scope>
    <source>
        <strain evidence="13 14">S7-3-11</strain>
    </source>
</reference>
<comment type="subunit">
    <text evidence="3">Monomer.</text>
</comment>
<dbReference type="Proteomes" id="UP001479606">
    <property type="component" value="Unassembled WGS sequence"/>
</dbReference>
<gene>
    <name evidence="13" type="primary">mutM</name>
    <name evidence="13" type="ORF">AAFH49_01315</name>
</gene>
<keyword evidence="5 13" id="KW-0378">Hydrolase</keyword>
<keyword evidence="14" id="KW-1185">Reference proteome</keyword>
<dbReference type="InterPro" id="IPR020629">
    <property type="entry name" value="FPG_Glyclase"/>
</dbReference>
<accession>A0ABU9LRM6</accession>
<evidence type="ECO:0000256" key="2">
    <source>
        <dbReference type="ARBA" id="ARBA00009409"/>
    </source>
</evidence>
<dbReference type="Pfam" id="PF01149">
    <property type="entry name" value="Fapy_DNA_glyco"/>
    <property type="match status" value="1"/>
</dbReference>